<evidence type="ECO:0000256" key="2">
    <source>
        <dbReference type="ARBA" id="ARBA00022475"/>
    </source>
</evidence>
<evidence type="ECO:0000256" key="1">
    <source>
        <dbReference type="ARBA" id="ARBA00004651"/>
    </source>
</evidence>
<evidence type="ECO:0000256" key="5">
    <source>
        <dbReference type="ARBA" id="ARBA00023136"/>
    </source>
</evidence>
<dbReference type="EMBL" id="JAHLDG010000002">
    <property type="protein sequence ID" value="MBU3218779.1"/>
    <property type="molecule type" value="Genomic_DNA"/>
</dbReference>
<comment type="similarity">
    <text evidence="6">Belongs to the ABC-4 integral membrane protein family.</text>
</comment>
<keyword evidence="3 7" id="KW-0812">Transmembrane</keyword>
<name>A0ABS6BZX3_9CLOT</name>
<protein>
    <submittedName>
        <fullName evidence="9">ABC transporter permease</fullName>
    </submittedName>
</protein>
<feature type="transmembrane region" description="Helical" evidence="7">
    <location>
        <begin position="758"/>
        <end position="777"/>
    </location>
</feature>
<reference evidence="9 10" key="1">
    <citation type="submission" date="2021-06" db="EMBL/GenBank/DDBJ databases">
        <title>Clostridia strains as spoilage organisms.</title>
        <authorList>
            <person name="Wambui J."/>
            <person name="Stephan R."/>
            <person name="Stevens M.J.A."/>
        </authorList>
    </citation>
    <scope>NUCLEOTIDE SEQUENCE [LARGE SCALE GENOMIC DNA]</scope>
    <source>
        <strain evidence="9 10">CM013</strain>
    </source>
</reference>
<evidence type="ECO:0000256" key="3">
    <source>
        <dbReference type="ARBA" id="ARBA00022692"/>
    </source>
</evidence>
<feature type="domain" description="ABC3 transporter permease C-terminal" evidence="8">
    <location>
        <begin position="249"/>
        <end position="379"/>
    </location>
</feature>
<comment type="subcellular location">
    <subcellularLocation>
        <location evidence="1">Cell membrane</location>
        <topology evidence="1">Multi-pass membrane protein</topology>
    </subcellularLocation>
</comment>
<evidence type="ECO:0000256" key="7">
    <source>
        <dbReference type="SAM" id="Phobius"/>
    </source>
</evidence>
<keyword evidence="10" id="KW-1185">Reference proteome</keyword>
<dbReference type="InterPro" id="IPR003838">
    <property type="entry name" value="ABC3_permease_C"/>
</dbReference>
<comment type="caution">
    <text evidence="9">The sequence shown here is derived from an EMBL/GenBank/DDBJ whole genome shotgun (WGS) entry which is preliminary data.</text>
</comment>
<evidence type="ECO:0000313" key="9">
    <source>
        <dbReference type="EMBL" id="MBU3218779.1"/>
    </source>
</evidence>
<feature type="transmembrane region" description="Helical" evidence="7">
    <location>
        <begin position="21"/>
        <end position="43"/>
    </location>
</feature>
<evidence type="ECO:0000259" key="8">
    <source>
        <dbReference type="Pfam" id="PF02687"/>
    </source>
</evidence>
<keyword evidence="2" id="KW-1003">Cell membrane</keyword>
<feature type="transmembrane region" description="Helical" evidence="7">
    <location>
        <begin position="344"/>
        <end position="367"/>
    </location>
</feature>
<proteinExistence type="inferred from homology"/>
<evidence type="ECO:0000256" key="6">
    <source>
        <dbReference type="ARBA" id="ARBA00038076"/>
    </source>
</evidence>
<dbReference type="Pfam" id="PF02687">
    <property type="entry name" value="FtsX"/>
    <property type="match status" value="1"/>
</dbReference>
<dbReference type="InterPro" id="IPR050250">
    <property type="entry name" value="Macrolide_Exporter_MacB"/>
</dbReference>
<evidence type="ECO:0000256" key="4">
    <source>
        <dbReference type="ARBA" id="ARBA00022989"/>
    </source>
</evidence>
<dbReference type="Proteomes" id="UP000740830">
    <property type="component" value="Unassembled WGS sequence"/>
</dbReference>
<accession>A0ABS6BZX3</accession>
<keyword evidence="5 7" id="KW-0472">Membrane</keyword>
<dbReference type="RefSeq" id="WP_216131000.1">
    <property type="nucleotide sequence ID" value="NZ_JAHLDG010000002.1"/>
</dbReference>
<dbReference type="PANTHER" id="PTHR30572">
    <property type="entry name" value="MEMBRANE COMPONENT OF TRANSPORTER-RELATED"/>
    <property type="match status" value="1"/>
</dbReference>
<keyword evidence="4 7" id="KW-1133">Transmembrane helix</keyword>
<evidence type="ECO:0000313" key="10">
    <source>
        <dbReference type="Proteomes" id="UP000740830"/>
    </source>
</evidence>
<feature type="transmembrane region" description="Helical" evidence="7">
    <location>
        <begin position="783"/>
        <end position="809"/>
    </location>
</feature>
<feature type="transmembrane region" description="Helical" evidence="7">
    <location>
        <begin position="702"/>
        <end position="728"/>
    </location>
</feature>
<feature type="transmembrane region" description="Helical" evidence="7">
    <location>
        <begin position="425"/>
        <end position="446"/>
    </location>
</feature>
<feature type="transmembrane region" description="Helical" evidence="7">
    <location>
        <begin position="243"/>
        <end position="268"/>
    </location>
</feature>
<sequence>MISREYVKGDISLNKKSYISTIITIFLAVVILSTFVFGVSSYYKSYRDIIGKSTGGYHFRIVNTISSNDAKSLQSNRYIKKLGLFNNKVIEEGFGSKEKTELFEMDENSLSTIESWLKEGSLPSPNEIMISNDMAREINKNINDNLEVNGNNYTISGIYYDTTYEYEEFYNIFLNVQQDKLLESGEELSPFIWYKNIFKTYSLSEEIVNNLETKDITYNYNLMYLDRSFVFDPQDNLLKDHTFQVIVLVLFFILIILFYFIITNLFLVQEAKSIQEYSKLKAIGATSRDINKIIKLKALYISQIPILLGIVSSIGIIKLLFLAINKVEMYFSKSKNILESTIDLNISLNFKFAILIYILSLVIIYLSTKKPINKLKKSSILNGLKGEIKSKSYKKYDLKYKGNIEKDLSKQFYKNGKKSFKFTGITLKLGFALMAFIIIIITYYSIEERYNNIDRYTTYGIQGEYSTISPLNQDLINDIKSLNIDDFINFRREFVYIDYNENLIDDEFKNSGSLNNLEENIISLKNTRLNIIGLEDNKFNELVAKRGLDPSKYKGNRVLLLNTVGDNFNIPTSRITDKQFLKEDIEALYLSEYGNVLDTRGYEFTLNVEDKIDTPLFDYPIYKNRLNCYMPKSEYIKLFSNFEKISDLDQFEYIAIKSDNVEETQTVVKGKSLDYFKDGDFSLASKVDEDNLIQKRTIIGNILATFFSVFFIVVGFSNCYFAFYNLFLKRKDELILYKSIGMDETLLRNILKREKNKILFSFISSMPIILIILAIIVSKPSKVFTVIYILTNINYIFIIGYVALIYISISKMYNNYKKEII</sequence>
<feature type="transmembrane region" description="Helical" evidence="7">
    <location>
        <begin position="298"/>
        <end position="324"/>
    </location>
</feature>
<organism evidence="9 10">
    <name type="scientific">Clostridium algidicarnis</name>
    <dbReference type="NCBI Taxonomy" id="37659"/>
    <lineage>
        <taxon>Bacteria</taxon>
        <taxon>Bacillati</taxon>
        <taxon>Bacillota</taxon>
        <taxon>Clostridia</taxon>
        <taxon>Eubacteriales</taxon>
        <taxon>Clostridiaceae</taxon>
        <taxon>Clostridium</taxon>
    </lineage>
</organism>
<gene>
    <name evidence="9" type="ORF">KPL27_01465</name>
</gene>
<dbReference type="PANTHER" id="PTHR30572:SF4">
    <property type="entry name" value="ABC TRANSPORTER PERMEASE YTRF"/>
    <property type="match status" value="1"/>
</dbReference>